<dbReference type="InterPro" id="IPR036188">
    <property type="entry name" value="FAD/NAD-bd_sf"/>
</dbReference>
<dbReference type="SUPFAM" id="SSF46548">
    <property type="entry name" value="alpha-helical ferredoxin"/>
    <property type="match status" value="1"/>
</dbReference>
<dbReference type="PRINTS" id="PR00419">
    <property type="entry name" value="ADXRDTASE"/>
</dbReference>
<dbReference type="InterPro" id="IPR006004">
    <property type="entry name" value="SudA-like"/>
</dbReference>
<proteinExistence type="predicted"/>
<dbReference type="InterPro" id="IPR023753">
    <property type="entry name" value="FAD/NAD-binding_dom"/>
</dbReference>
<dbReference type="Pfam" id="PF14691">
    <property type="entry name" value="Fer4_20"/>
    <property type="match status" value="1"/>
</dbReference>
<dbReference type="EMBL" id="PDJQ01000001">
    <property type="protein sequence ID" value="PFG74171.1"/>
    <property type="molecule type" value="Genomic_DNA"/>
</dbReference>
<evidence type="ECO:0000259" key="1">
    <source>
        <dbReference type="PROSITE" id="PS51379"/>
    </source>
</evidence>
<dbReference type="Pfam" id="PF07992">
    <property type="entry name" value="Pyr_redox_2"/>
    <property type="match status" value="1"/>
</dbReference>
<dbReference type="Gene3D" id="3.50.50.60">
    <property type="entry name" value="FAD/NAD(P)-binding domain"/>
    <property type="match status" value="2"/>
</dbReference>
<dbReference type="GO" id="GO:0051536">
    <property type="term" value="F:iron-sulfur cluster binding"/>
    <property type="evidence" value="ECO:0007669"/>
    <property type="project" value="InterPro"/>
</dbReference>
<keyword evidence="3" id="KW-1185">Reference proteome</keyword>
<dbReference type="SUPFAM" id="SSF51971">
    <property type="entry name" value="Nucleotide-binding domain"/>
    <property type="match status" value="1"/>
</dbReference>
<dbReference type="AlphaFoldDB" id="A0A2A9HGA8"/>
<accession>A0A2A9HGA8</accession>
<reference evidence="2 3" key="1">
    <citation type="submission" date="2017-09" db="EMBL/GenBank/DDBJ databases">
        <title>Sequencing the genomes of two abundant thermophiles in Great Basin hot springs: Thermocrinis jamiesonii and novel Chloroflexi Thermoflexus hugenholtzii.</title>
        <authorList>
            <person name="Hedlund B."/>
        </authorList>
    </citation>
    <scope>NUCLEOTIDE SEQUENCE [LARGE SCALE GENOMIC DNA]</scope>
    <source>
        <strain evidence="2 3">G233</strain>
    </source>
</reference>
<comment type="caution">
    <text evidence="2">The sequence shown here is derived from an EMBL/GenBank/DDBJ whole genome shotgun (WGS) entry which is preliminary data.</text>
</comment>
<dbReference type="InterPro" id="IPR017896">
    <property type="entry name" value="4Fe4S_Fe-S-bd"/>
</dbReference>
<gene>
    <name evidence="2" type="ORF">A9A59_1383</name>
</gene>
<dbReference type="InterPro" id="IPR028261">
    <property type="entry name" value="DPD_II"/>
</dbReference>
<dbReference type="PANTHER" id="PTHR42783">
    <property type="entry name" value="GLUTAMATE SYNTHASE [NADPH] SMALL CHAIN"/>
    <property type="match status" value="1"/>
</dbReference>
<dbReference type="GO" id="GO:0016491">
    <property type="term" value="F:oxidoreductase activity"/>
    <property type="evidence" value="ECO:0007669"/>
    <property type="project" value="InterPro"/>
</dbReference>
<evidence type="ECO:0000313" key="2">
    <source>
        <dbReference type="EMBL" id="PFG74171.1"/>
    </source>
</evidence>
<dbReference type="PROSITE" id="PS51379">
    <property type="entry name" value="4FE4S_FER_2"/>
    <property type="match status" value="1"/>
</dbReference>
<evidence type="ECO:0000313" key="3">
    <source>
        <dbReference type="Proteomes" id="UP000223071"/>
    </source>
</evidence>
<protein>
    <submittedName>
        <fullName evidence="2">Sulfide dehydrogenase (Flavoprotein) subunit SudA</fullName>
    </submittedName>
</protein>
<name>A0A2A9HGA8_TEPT2</name>
<dbReference type="Proteomes" id="UP000223071">
    <property type="component" value="Unassembled WGS sequence"/>
</dbReference>
<dbReference type="InterPro" id="IPR009051">
    <property type="entry name" value="Helical_ferredxn"/>
</dbReference>
<feature type="domain" description="4Fe-4S ferredoxin-type" evidence="1">
    <location>
        <begin position="38"/>
        <end position="70"/>
    </location>
</feature>
<dbReference type="Gene3D" id="1.10.1060.10">
    <property type="entry name" value="Alpha-helical ferredoxin"/>
    <property type="match status" value="1"/>
</dbReference>
<dbReference type="PANTHER" id="PTHR42783:SF3">
    <property type="entry name" value="GLUTAMATE SYNTHASE [NADPH] SMALL CHAIN-RELATED"/>
    <property type="match status" value="1"/>
</dbReference>
<organism evidence="2 3">
    <name type="scientific">Tepidiforma thermophila (strain KCTC 52669 / CGMCC 1.13589 / G233)</name>
    <dbReference type="NCBI Taxonomy" id="2761530"/>
    <lineage>
        <taxon>Bacteria</taxon>
        <taxon>Bacillati</taxon>
        <taxon>Chloroflexota</taxon>
        <taxon>Tepidiformia</taxon>
        <taxon>Tepidiformales</taxon>
        <taxon>Tepidiformaceae</taxon>
        <taxon>Tepidiforma</taxon>
    </lineage>
</organism>
<dbReference type="RefSeq" id="WP_098503577.1">
    <property type="nucleotide sequence ID" value="NZ_PDJQ01000001.1"/>
</dbReference>
<dbReference type="NCBIfam" id="TIGR01316">
    <property type="entry name" value="gltA"/>
    <property type="match status" value="1"/>
</dbReference>
<sequence length="482" mass="52593">MANDVARRLAISVQPVPKQDPEERKRNFEETYLGFDLNAARIEASRCIQCPSAPCQEACPVHNDIPGALALIEAGDILGAADKFRETSNLPEMCGRLCPQEKLCEGACVVGFAIRPDGRQEPPVTIGKLEAFCTDYQRQQLGGYPMPRYMPEPTGFKVAVIGSGPAGLAVAEQLADKGHSVTVYEYWPEPGGVLVYGIPNFKMRKNIVDEYIAHLEAMGVRFICNTYVGRDITIDELFQQGFHAVFIGTGAGVGNEMGIEGEDLEGVYSATEFLVRGNLAPEMLPERLRTPLPKLNDVVVIGGGDTSMDCVRTAVRLGAQNVTCVYRRTEAEMLGREEERKNAREEGVRFEMLTLPTRILGDEHGRVRAVECQRMQLGEPDETGRRRPIPVPGSEFVIPADAVVIAIGYGADPVVPQTTSGIRTDRKALIQVDEKGRTTRPGVFAGGDNVNGADLVVTALADGRRAAEAIHEYLMTLPAPRR</sequence>